<dbReference type="PANTHER" id="PTHR24104">
    <property type="entry name" value="E3 UBIQUITIN-PROTEIN LIGASE NHLRC1-RELATED"/>
    <property type="match status" value="1"/>
</dbReference>
<dbReference type="Proteomes" id="UP000663834">
    <property type="component" value="Unassembled WGS sequence"/>
</dbReference>
<dbReference type="PROSITE" id="PS51698">
    <property type="entry name" value="U_BOX"/>
    <property type="match status" value="1"/>
</dbReference>
<keyword evidence="3" id="KW-1133">Transmembrane helix</keyword>
<dbReference type="GO" id="GO:0004842">
    <property type="term" value="F:ubiquitin-protein transferase activity"/>
    <property type="evidence" value="ECO:0007669"/>
    <property type="project" value="InterPro"/>
</dbReference>
<protein>
    <recommendedName>
        <fullName evidence="4">U-box domain-containing protein</fullName>
    </recommendedName>
</protein>
<keyword evidence="3" id="KW-0472">Membrane</keyword>
<gene>
    <name evidence="5" type="ORF">CJN711_LOCUS16206</name>
    <name evidence="6" type="ORF">KQP761_LOCUS14698</name>
    <name evidence="7" type="ORF">MBJ925_LOCUS6642</name>
</gene>
<name>A0A816LZ36_9BILA</name>
<feature type="transmembrane region" description="Helical" evidence="3">
    <location>
        <begin position="126"/>
        <end position="149"/>
    </location>
</feature>
<sequence length="479" mass="52212">MDSKTKANEDLETLTCPITLQFFRDPVIAADGHAYERVAIVKWIEKHGTSPMTREPLNIADLISDGYLKHLASQRRTSTVSQITQDNSCVIPVISENVSEHSYPADLMAYNRNLTRLKKGTRCMQIACLIMVIAASLTCMILGLTIGIARKNNSETAITQTIPISNNYSTTVTSPSTTTSNPTIPTDARWVQNAVTVAGGIPGGSGTDQFLWPYGLTIGDNQTIFVADYGNHRIVQWNIDNSFGLVVAGGRGAGNQLNQLNHPIVVLIDKDTSSLIICDYGNRRVLQWSLQSGTTQGEILLDGIFCSGLAIDQQRNIYVSSPETFEVTRYQMGSTNGTVVAGGYGAGVGLNQFSWPTYLFVDLNQNVYVSDMLNNRVMKWSKGAQEGIIVASSSAMKKKLTPRGLFVDTSGTLYVVDAGNQRVLRWLDEPDQGTVIAGGNGVGLQKNQLNSPIGLAFDQQGNMYVADSFNCRIQQFSIE</sequence>
<proteinExistence type="predicted"/>
<evidence type="ECO:0000256" key="3">
    <source>
        <dbReference type="SAM" id="Phobius"/>
    </source>
</evidence>
<feature type="repeat" description="NHL" evidence="2">
    <location>
        <begin position="204"/>
        <end position="240"/>
    </location>
</feature>
<dbReference type="InterPro" id="IPR001258">
    <property type="entry name" value="NHL_repeat"/>
</dbReference>
<evidence type="ECO:0000256" key="2">
    <source>
        <dbReference type="PROSITE-ProRule" id="PRU00504"/>
    </source>
</evidence>
<feature type="domain" description="U-box" evidence="4">
    <location>
        <begin position="9"/>
        <end position="86"/>
    </location>
</feature>
<dbReference type="InterPro" id="IPR011042">
    <property type="entry name" value="6-blade_b-propeller_TolB-like"/>
</dbReference>
<dbReference type="AlphaFoldDB" id="A0A816LZ36"/>
<feature type="repeat" description="NHL" evidence="2">
    <location>
        <begin position="448"/>
        <end position="479"/>
    </location>
</feature>
<evidence type="ECO:0000256" key="1">
    <source>
        <dbReference type="ARBA" id="ARBA00022737"/>
    </source>
</evidence>
<dbReference type="SMART" id="SM00504">
    <property type="entry name" value="Ubox"/>
    <property type="match status" value="1"/>
</dbReference>
<dbReference type="Gene3D" id="3.30.40.10">
    <property type="entry name" value="Zinc/RING finger domain, C3HC4 (zinc finger)"/>
    <property type="match status" value="1"/>
</dbReference>
<dbReference type="GO" id="GO:0008270">
    <property type="term" value="F:zinc ion binding"/>
    <property type="evidence" value="ECO:0007669"/>
    <property type="project" value="UniProtKB-KW"/>
</dbReference>
<dbReference type="InterPro" id="IPR050952">
    <property type="entry name" value="TRIM-NHL_E3_ligases"/>
</dbReference>
<accession>A0A816LZ36</accession>
<comment type="caution">
    <text evidence="7">The sequence shown here is derived from an EMBL/GenBank/DDBJ whole genome shotgun (WGS) entry which is preliminary data.</text>
</comment>
<dbReference type="Gene3D" id="2.120.10.30">
    <property type="entry name" value="TolB, C-terminal domain"/>
    <property type="match status" value="2"/>
</dbReference>
<evidence type="ECO:0000313" key="8">
    <source>
        <dbReference type="Proteomes" id="UP000663824"/>
    </source>
</evidence>
<dbReference type="EMBL" id="CAJNOW010007062">
    <property type="protein sequence ID" value="CAF1502563.1"/>
    <property type="molecule type" value="Genomic_DNA"/>
</dbReference>
<keyword evidence="1" id="KW-0677">Repeat</keyword>
<dbReference type="Proteomes" id="UP000663824">
    <property type="component" value="Unassembled WGS sequence"/>
</dbReference>
<evidence type="ECO:0000259" key="4">
    <source>
        <dbReference type="PROSITE" id="PS51698"/>
    </source>
</evidence>
<dbReference type="PANTHER" id="PTHR24104:SF25">
    <property type="entry name" value="PROTEIN LIN-41"/>
    <property type="match status" value="1"/>
</dbReference>
<dbReference type="EMBL" id="CAJNRE010002130">
    <property type="protein sequence ID" value="CAF1967194.1"/>
    <property type="molecule type" value="Genomic_DNA"/>
</dbReference>
<dbReference type="Proteomes" id="UP000663855">
    <property type="component" value="Unassembled WGS sequence"/>
</dbReference>
<reference evidence="7" key="1">
    <citation type="submission" date="2021-02" db="EMBL/GenBank/DDBJ databases">
        <authorList>
            <person name="Nowell W R."/>
        </authorList>
    </citation>
    <scope>NUCLEOTIDE SEQUENCE</scope>
</reference>
<dbReference type="CDD" id="cd05819">
    <property type="entry name" value="NHL"/>
    <property type="match status" value="1"/>
</dbReference>
<dbReference type="EMBL" id="CAJNOV010007451">
    <property type="protein sequence ID" value="CAF1285560.1"/>
    <property type="molecule type" value="Genomic_DNA"/>
</dbReference>
<dbReference type="SUPFAM" id="SSF101898">
    <property type="entry name" value="NHL repeat"/>
    <property type="match status" value="1"/>
</dbReference>
<dbReference type="Pfam" id="PF01436">
    <property type="entry name" value="NHL"/>
    <property type="match status" value="2"/>
</dbReference>
<evidence type="ECO:0000313" key="7">
    <source>
        <dbReference type="EMBL" id="CAF1967194.1"/>
    </source>
</evidence>
<keyword evidence="3" id="KW-0812">Transmembrane</keyword>
<evidence type="ECO:0000313" key="5">
    <source>
        <dbReference type="EMBL" id="CAF1285560.1"/>
    </source>
</evidence>
<dbReference type="InterPro" id="IPR013083">
    <property type="entry name" value="Znf_RING/FYVE/PHD"/>
</dbReference>
<organism evidence="7 8">
    <name type="scientific">Rotaria magnacalcarata</name>
    <dbReference type="NCBI Taxonomy" id="392030"/>
    <lineage>
        <taxon>Eukaryota</taxon>
        <taxon>Metazoa</taxon>
        <taxon>Spiralia</taxon>
        <taxon>Gnathifera</taxon>
        <taxon>Rotifera</taxon>
        <taxon>Eurotatoria</taxon>
        <taxon>Bdelloidea</taxon>
        <taxon>Philodinida</taxon>
        <taxon>Philodinidae</taxon>
        <taxon>Rotaria</taxon>
    </lineage>
</organism>
<dbReference type="InterPro" id="IPR003613">
    <property type="entry name" value="Ubox_domain"/>
</dbReference>
<dbReference type="GO" id="GO:0016567">
    <property type="term" value="P:protein ubiquitination"/>
    <property type="evidence" value="ECO:0007669"/>
    <property type="project" value="InterPro"/>
</dbReference>
<evidence type="ECO:0000313" key="6">
    <source>
        <dbReference type="EMBL" id="CAF1502563.1"/>
    </source>
</evidence>
<dbReference type="Pfam" id="PF04564">
    <property type="entry name" value="U-box"/>
    <property type="match status" value="1"/>
</dbReference>
<dbReference type="OrthoDB" id="629492at2759"/>
<dbReference type="SUPFAM" id="SSF57850">
    <property type="entry name" value="RING/U-box"/>
    <property type="match status" value="1"/>
</dbReference>
<dbReference type="PROSITE" id="PS51125">
    <property type="entry name" value="NHL"/>
    <property type="match status" value="2"/>
</dbReference>
<dbReference type="CDD" id="cd16655">
    <property type="entry name" value="RING-Ubox_WDSUB1-like"/>
    <property type="match status" value="1"/>
</dbReference>